<evidence type="ECO:0000256" key="3">
    <source>
        <dbReference type="ARBA" id="ARBA00022989"/>
    </source>
</evidence>
<name>A0ABQ8HHF1_9ROSI</name>
<evidence type="ECO:0000256" key="1">
    <source>
        <dbReference type="ARBA" id="ARBA00004141"/>
    </source>
</evidence>
<dbReference type="PANTHER" id="PTHR11063:SF27">
    <property type="entry name" value="DELTA-1-PYRROLINE-5-CARBOXYLATE SYNTHASE"/>
    <property type="match status" value="1"/>
</dbReference>
<proteinExistence type="predicted"/>
<dbReference type="SUPFAM" id="SSF53633">
    <property type="entry name" value="Carbamate kinase-like"/>
    <property type="match status" value="1"/>
</dbReference>
<dbReference type="InterPro" id="IPR002809">
    <property type="entry name" value="EMC3/TMCO1"/>
</dbReference>
<evidence type="ECO:0000256" key="2">
    <source>
        <dbReference type="ARBA" id="ARBA00022692"/>
    </source>
</evidence>
<keyword evidence="2" id="KW-0812">Transmembrane</keyword>
<evidence type="ECO:0000256" key="4">
    <source>
        <dbReference type="ARBA" id="ARBA00023136"/>
    </source>
</evidence>
<accession>A0ABQ8HHF1</accession>
<keyword evidence="4" id="KW-0472">Membrane</keyword>
<reference evidence="5 6" key="1">
    <citation type="submission" date="2021-02" db="EMBL/GenBank/DDBJ databases">
        <title>Plant Genome Project.</title>
        <authorList>
            <person name="Zhang R.-G."/>
        </authorList>
    </citation>
    <scope>NUCLEOTIDE SEQUENCE [LARGE SCALE GENOMIC DNA]</scope>
    <source>
        <tissue evidence="5">Leaves</tissue>
    </source>
</reference>
<dbReference type="Gene3D" id="3.40.1160.10">
    <property type="entry name" value="Acetylglutamate kinase-like"/>
    <property type="match status" value="1"/>
</dbReference>
<keyword evidence="6" id="KW-1185">Reference proteome</keyword>
<dbReference type="InterPro" id="IPR036393">
    <property type="entry name" value="AceGlu_kinase-like_sf"/>
</dbReference>
<organism evidence="5 6">
    <name type="scientific">Xanthoceras sorbifolium</name>
    <dbReference type="NCBI Taxonomy" id="99658"/>
    <lineage>
        <taxon>Eukaryota</taxon>
        <taxon>Viridiplantae</taxon>
        <taxon>Streptophyta</taxon>
        <taxon>Embryophyta</taxon>
        <taxon>Tracheophyta</taxon>
        <taxon>Spermatophyta</taxon>
        <taxon>Magnoliopsida</taxon>
        <taxon>eudicotyledons</taxon>
        <taxon>Gunneridae</taxon>
        <taxon>Pentapetalae</taxon>
        <taxon>rosids</taxon>
        <taxon>malvids</taxon>
        <taxon>Sapindales</taxon>
        <taxon>Sapindaceae</taxon>
        <taxon>Xanthoceroideae</taxon>
        <taxon>Xanthoceras</taxon>
    </lineage>
</organism>
<dbReference type="Pfam" id="PF01956">
    <property type="entry name" value="EMC3_TMCO1"/>
    <property type="match status" value="1"/>
</dbReference>
<dbReference type="EMBL" id="JAFEMO010000010">
    <property type="protein sequence ID" value="KAH7560499.1"/>
    <property type="molecule type" value="Genomic_DNA"/>
</dbReference>
<evidence type="ECO:0000313" key="5">
    <source>
        <dbReference type="EMBL" id="KAH7560499.1"/>
    </source>
</evidence>
<dbReference type="Proteomes" id="UP000827721">
    <property type="component" value="Unassembled WGS sequence"/>
</dbReference>
<protein>
    <submittedName>
        <fullName evidence="5">Uncharacterized protein</fullName>
    </submittedName>
</protein>
<comment type="caution">
    <text evidence="5">The sequence shown here is derived from an EMBL/GenBank/DDBJ whole genome shotgun (WGS) entry which is preliminary data.</text>
</comment>
<gene>
    <name evidence="5" type="ORF">JRO89_XS10G0031500</name>
</gene>
<keyword evidence="3" id="KW-1133">Transmembrane helix</keyword>
<evidence type="ECO:0000313" key="6">
    <source>
        <dbReference type="Proteomes" id="UP000827721"/>
    </source>
</evidence>
<dbReference type="PANTHER" id="PTHR11063">
    <property type="entry name" value="GLUTAMATE SEMIALDEHYDE DEHYDROGENASE"/>
    <property type="match status" value="1"/>
</dbReference>
<sequence>MKMSHRGLQGVDATDCSMAFLYFLCSISIRTNLLKFLGFSPPCGAAVAVVADFFFFNLLKVGRAVVTLSEGRLALDRLGALCEQLKELNSQGYEIIFVTLGAVGLGCQRIRYRKLVNSRSPLDLELMKGSSSMSILRCNFKANMDKTMSAQASCCFLRKAMLFELGSKIHCIYFVALTF</sequence>
<comment type="subcellular location">
    <subcellularLocation>
        <location evidence="1">Membrane</location>
        <topology evidence="1">Multi-pass membrane protein</topology>
    </subcellularLocation>
</comment>